<accession>A0A168DA77</accession>
<proteinExistence type="predicted"/>
<protein>
    <submittedName>
        <fullName evidence="1">Uncharacterized protein</fullName>
    </submittedName>
</protein>
<organism evidence="1 2">
    <name type="scientific">Paenibacillus glacialis</name>
    <dbReference type="NCBI Taxonomy" id="494026"/>
    <lineage>
        <taxon>Bacteria</taxon>
        <taxon>Bacillati</taxon>
        <taxon>Bacillota</taxon>
        <taxon>Bacilli</taxon>
        <taxon>Bacillales</taxon>
        <taxon>Paenibacillaceae</taxon>
        <taxon>Paenibacillus</taxon>
    </lineage>
</organism>
<dbReference type="AlphaFoldDB" id="A0A168DA77"/>
<keyword evidence="2" id="KW-1185">Reference proteome</keyword>
<gene>
    <name evidence="1" type="ORF">PGLA_24270</name>
</gene>
<evidence type="ECO:0000313" key="1">
    <source>
        <dbReference type="EMBL" id="OAB34020.1"/>
    </source>
</evidence>
<sequence length="92" mass="11118">MVSGFKKLCDILLPLKTESNLIRILPYVLFSVNHIDLYEFKQINFRYLREIKYEDYSNETCRILLCLYDHIINNNNPQIEEMIISRYLERGL</sequence>
<dbReference type="EMBL" id="LVJH01000070">
    <property type="protein sequence ID" value="OAB34020.1"/>
    <property type="molecule type" value="Genomic_DNA"/>
</dbReference>
<dbReference type="Proteomes" id="UP000076967">
    <property type="component" value="Unassembled WGS sequence"/>
</dbReference>
<evidence type="ECO:0000313" key="2">
    <source>
        <dbReference type="Proteomes" id="UP000076967"/>
    </source>
</evidence>
<name>A0A168DA77_9BACL</name>
<comment type="caution">
    <text evidence="1">The sequence shown here is derived from an EMBL/GenBank/DDBJ whole genome shotgun (WGS) entry which is preliminary data.</text>
</comment>
<reference evidence="1 2" key="1">
    <citation type="submission" date="2016-03" db="EMBL/GenBank/DDBJ databases">
        <title>Draft genome sequence of Paenibacillus glacialis DSM 22343.</title>
        <authorList>
            <person name="Shin S.-K."/>
            <person name="Yi H."/>
        </authorList>
    </citation>
    <scope>NUCLEOTIDE SEQUENCE [LARGE SCALE GENOMIC DNA]</scope>
    <source>
        <strain evidence="1 2">DSM 22343</strain>
    </source>
</reference>